<dbReference type="InterPro" id="IPR045713">
    <property type="entry name" value="DUF6069"/>
</dbReference>
<accession>A0A2S6IJ94</accession>
<protein>
    <submittedName>
        <fullName evidence="2">Uncharacterized protein</fullName>
    </submittedName>
</protein>
<keyword evidence="1" id="KW-1133">Transmembrane helix</keyword>
<feature type="transmembrane region" description="Helical" evidence="1">
    <location>
        <begin position="115"/>
        <end position="135"/>
    </location>
</feature>
<feature type="transmembrane region" description="Helical" evidence="1">
    <location>
        <begin position="14"/>
        <end position="37"/>
    </location>
</feature>
<evidence type="ECO:0000256" key="1">
    <source>
        <dbReference type="SAM" id="Phobius"/>
    </source>
</evidence>
<evidence type="ECO:0000313" key="2">
    <source>
        <dbReference type="EMBL" id="PPK94261.1"/>
    </source>
</evidence>
<dbReference type="Pfam" id="PF19545">
    <property type="entry name" value="DUF6069"/>
    <property type="match status" value="1"/>
</dbReference>
<keyword evidence="1" id="KW-0812">Transmembrane</keyword>
<feature type="transmembrane region" description="Helical" evidence="1">
    <location>
        <begin position="84"/>
        <end position="103"/>
    </location>
</feature>
<comment type="caution">
    <text evidence="2">The sequence shown here is derived from an EMBL/GenBank/DDBJ whole genome shotgun (WGS) entry which is preliminary data.</text>
</comment>
<keyword evidence="3" id="KW-1185">Reference proteome</keyword>
<dbReference type="EMBL" id="PTJD01000008">
    <property type="protein sequence ID" value="PPK94261.1"/>
    <property type="molecule type" value="Genomic_DNA"/>
</dbReference>
<dbReference type="AlphaFoldDB" id="A0A2S6IJ94"/>
<keyword evidence="1" id="KW-0472">Membrane</keyword>
<dbReference type="Proteomes" id="UP000239485">
    <property type="component" value="Unassembled WGS sequence"/>
</dbReference>
<evidence type="ECO:0000313" key="3">
    <source>
        <dbReference type="Proteomes" id="UP000239485"/>
    </source>
</evidence>
<reference evidence="2 3" key="1">
    <citation type="submission" date="2018-02" db="EMBL/GenBank/DDBJ databases">
        <title>Genomic Encyclopedia of Archaeal and Bacterial Type Strains, Phase II (KMG-II): from individual species to whole genera.</title>
        <authorList>
            <person name="Goeker M."/>
        </authorList>
    </citation>
    <scope>NUCLEOTIDE SEQUENCE [LARGE SCALE GENOMIC DNA]</scope>
    <source>
        <strain evidence="2 3">DSM 22857</strain>
    </source>
</reference>
<feature type="transmembrane region" description="Helical" evidence="1">
    <location>
        <begin position="57"/>
        <end position="77"/>
    </location>
</feature>
<organism evidence="2 3">
    <name type="scientific">Kineococcus xinjiangensis</name>
    <dbReference type="NCBI Taxonomy" id="512762"/>
    <lineage>
        <taxon>Bacteria</taxon>
        <taxon>Bacillati</taxon>
        <taxon>Actinomycetota</taxon>
        <taxon>Actinomycetes</taxon>
        <taxon>Kineosporiales</taxon>
        <taxon>Kineosporiaceae</taxon>
        <taxon>Kineococcus</taxon>
    </lineage>
</organism>
<gene>
    <name evidence="2" type="ORF">CLV92_108163</name>
</gene>
<dbReference type="RefSeq" id="WP_104433193.1">
    <property type="nucleotide sequence ID" value="NZ_PTJD01000008.1"/>
</dbReference>
<name>A0A2S6IJ94_9ACTN</name>
<sequence>MSDDQILDPPSRPAWWQAVGAGVLGAVAVNLVLYLFARAAGASLALPDGSGTHVVGVPDVVGATVVPLLVGTVLAVLLSRRWPVLLRVAQVGGAVVALVTVAGPLTGDTDAATRLVLAAMHVVSAVAVVAILEGVHRGRAGRRRTGTAVRAAA</sequence>
<proteinExistence type="predicted"/>